<keyword evidence="2 5" id="KW-0863">Zinc-finger</keyword>
<feature type="region of interest" description="Disordered" evidence="6">
    <location>
        <begin position="99"/>
        <end position="119"/>
    </location>
</feature>
<dbReference type="PROSITE" id="PS50950">
    <property type="entry name" value="ZF_THAP"/>
    <property type="match status" value="1"/>
</dbReference>
<sequence>MPKAPHYFCIACSENKENCKHDLERSSLFKFPSTPERKLKWVSKLNLENKRIPVRARVCENHFQKGQFIRTRLRKDAIPQLTCEDSNAQNAIKHLENSAIQSSKHSSDVHILPRPMDCQ</sequence>
<accession>A0ABP1RHI4</accession>
<dbReference type="Proteomes" id="UP001642540">
    <property type="component" value="Unassembled WGS sequence"/>
</dbReference>
<dbReference type="Pfam" id="PF05485">
    <property type="entry name" value="THAP"/>
    <property type="match status" value="1"/>
</dbReference>
<name>A0ABP1RHI4_9HEXA</name>
<feature type="domain" description="THAP-type" evidence="7">
    <location>
        <begin position="1"/>
        <end position="82"/>
    </location>
</feature>
<evidence type="ECO:0000259" key="7">
    <source>
        <dbReference type="PROSITE" id="PS50950"/>
    </source>
</evidence>
<evidence type="ECO:0000313" key="8">
    <source>
        <dbReference type="EMBL" id="CAL8128429.1"/>
    </source>
</evidence>
<dbReference type="SMART" id="SM00692">
    <property type="entry name" value="DM3"/>
    <property type="match status" value="1"/>
</dbReference>
<reference evidence="8 9" key="1">
    <citation type="submission" date="2024-08" db="EMBL/GenBank/DDBJ databases">
        <authorList>
            <person name="Cucini C."/>
            <person name="Frati F."/>
        </authorList>
    </citation>
    <scope>NUCLEOTIDE SEQUENCE [LARGE SCALE GENOMIC DNA]</scope>
</reference>
<evidence type="ECO:0000256" key="5">
    <source>
        <dbReference type="PROSITE-ProRule" id="PRU00309"/>
    </source>
</evidence>
<evidence type="ECO:0000256" key="3">
    <source>
        <dbReference type="ARBA" id="ARBA00022833"/>
    </source>
</evidence>
<evidence type="ECO:0000256" key="4">
    <source>
        <dbReference type="ARBA" id="ARBA00023125"/>
    </source>
</evidence>
<keyword evidence="3" id="KW-0862">Zinc</keyword>
<evidence type="ECO:0000256" key="1">
    <source>
        <dbReference type="ARBA" id="ARBA00022723"/>
    </source>
</evidence>
<keyword evidence="4 5" id="KW-0238">DNA-binding</keyword>
<dbReference type="SUPFAM" id="SSF57716">
    <property type="entry name" value="Glucocorticoid receptor-like (DNA-binding domain)"/>
    <property type="match status" value="1"/>
</dbReference>
<organism evidence="8 9">
    <name type="scientific">Orchesella dallaii</name>
    <dbReference type="NCBI Taxonomy" id="48710"/>
    <lineage>
        <taxon>Eukaryota</taxon>
        <taxon>Metazoa</taxon>
        <taxon>Ecdysozoa</taxon>
        <taxon>Arthropoda</taxon>
        <taxon>Hexapoda</taxon>
        <taxon>Collembola</taxon>
        <taxon>Entomobryomorpha</taxon>
        <taxon>Entomobryoidea</taxon>
        <taxon>Orchesellidae</taxon>
        <taxon>Orchesellinae</taxon>
        <taxon>Orchesella</taxon>
    </lineage>
</organism>
<proteinExistence type="predicted"/>
<comment type="caution">
    <text evidence="8">The sequence shown here is derived from an EMBL/GenBank/DDBJ whole genome shotgun (WGS) entry which is preliminary data.</text>
</comment>
<gene>
    <name evidence="8" type="ORF">ODALV1_LOCUS22232</name>
</gene>
<protein>
    <recommendedName>
        <fullName evidence="7">THAP-type domain-containing protein</fullName>
    </recommendedName>
</protein>
<evidence type="ECO:0000313" key="9">
    <source>
        <dbReference type="Proteomes" id="UP001642540"/>
    </source>
</evidence>
<dbReference type="Gene3D" id="6.20.210.20">
    <property type="entry name" value="THAP domain"/>
    <property type="match status" value="1"/>
</dbReference>
<dbReference type="SMART" id="SM00980">
    <property type="entry name" value="THAP"/>
    <property type="match status" value="1"/>
</dbReference>
<dbReference type="InterPro" id="IPR038441">
    <property type="entry name" value="THAP_Znf_sf"/>
</dbReference>
<dbReference type="EMBL" id="CAXLJM020000075">
    <property type="protein sequence ID" value="CAL8128429.1"/>
    <property type="molecule type" value="Genomic_DNA"/>
</dbReference>
<keyword evidence="1" id="KW-0479">Metal-binding</keyword>
<keyword evidence="9" id="KW-1185">Reference proteome</keyword>
<dbReference type="InterPro" id="IPR006612">
    <property type="entry name" value="THAP_Znf"/>
</dbReference>
<evidence type="ECO:0000256" key="2">
    <source>
        <dbReference type="ARBA" id="ARBA00022771"/>
    </source>
</evidence>
<evidence type="ECO:0000256" key="6">
    <source>
        <dbReference type="SAM" id="MobiDB-lite"/>
    </source>
</evidence>